<feature type="transmembrane region" description="Helical" evidence="14">
    <location>
        <begin position="178"/>
        <end position="198"/>
    </location>
</feature>
<dbReference type="GO" id="GO:0005886">
    <property type="term" value="C:plasma membrane"/>
    <property type="evidence" value="ECO:0007669"/>
    <property type="project" value="TreeGrafter"/>
</dbReference>
<evidence type="ECO:0000256" key="13">
    <source>
        <dbReference type="RuleBase" id="RU362091"/>
    </source>
</evidence>
<evidence type="ECO:0000313" key="15">
    <source>
        <dbReference type="Proteomes" id="UP000085678"/>
    </source>
</evidence>
<keyword evidence="7 14" id="KW-1133">Transmembrane helix</keyword>
<proteinExistence type="inferred from homology"/>
<keyword evidence="11" id="KW-0325">Glycoprotein</keyword>
<protein>
    <submittedName>
        <fullName evidence="16">High-affinity choline transporter 1-like</fullName>
    </submittedName>
</protein>
<dbReference type="InterPro" id="IPR038377">
    <property type="entry name" value="Na/Glc_symporter_sf"/>
</dbReference>
<evidence type="ECO:0000256" key="10">
    <source>
        <dbReference type="ARBA" id="ARBA00023136"/>
    </source>
</evidence>
<keyword evidence="6" id="KW-0530">Neurotransmitter biosynthesis</keyword>
<feature type="transmembrane region" description="Helical" evidence="14">
    <location>
        <begin position="285"/>
        <end position="308"/>
    </location>
</feature>
<evidence type="ECO:0000256" key="14">
    <source>
        <dbReference type="SAM" id="Phobius"/>
    </source>
</evidence>
<comment type="subcellular location">
    <subcellularLocation>
        <location evidence="1">Membrane</location>
        <topology evidence="1">Multi-pass membrane protein</topology>
    </subcellularLocation>
</comment>
<dbReference type="AlphaFoldDB" id="A0A2R2MRS8"/>
<accession>A0A2R2MRS8</accession>
<feature type="transmembrane region" description="Helical" evidence="14">
    <location>
        <begin position="7"/>
        <end position="31"/>
    </location>
</feature>
<dbReference type="InParanoid" id="A0A2R2MRS8"/>
<keyword evidence="5" id="KW-0769">Symport</keyword>
<feature type="transmembrane region" description="Helical" evidence="14">
    <location>
        <begin position="247"/>
        <end position="264"/>
    </location>
</feature>
<dbReference type="PROSITE" id="PS50283">
    <property type="entry name" value="NA_SOLUT_SYMP_3"/>
    <property type="match status" value="1"/>
</dbReference>
<dbReference type="CDD" id="cd11474">
    <property type="entry name" value="SLC5sbd_CHT"/>
    <property type="match status" value="1"/>
</dbReference>
<feature type="transmembrane region" description="Helical" evidence="14">
    <location>
        <begin position="145"/>
        <end position="166"/>
    </location>
</feature>
<dbReference type="PANTHER" id="PTHR45897:SF4">
    <property type="entry name" value="HIGH-AFFINITY CHOLINE TRANSPORTER 1"/>
    <property type="match status" value="1"/>
</dbReference>
<organism evidence="15 16">
    <name type="scientific">Lingula anatina</name>
    <name type="common">Brachiopod</name>
    <name type="synonym">Lingula unguis</name>
    <dbReference type="NCBI Taxonomy" id="7574"/>
    <lineage>
        <taxon>Eukaryota</taxon>
        <taxon>Metazoa</taxon>
        <taxon>Spiralia</taxon>
        <taxon>Lophotrochozoa</taxon>
        <taxon>Brachiopoda</taxon>
        <taxon>Linguliformea</taxon>
        <taxon>Lingulata</taxon>
        <taxon>Lingulida</taxon>
        <taxon>Linguloidea</taxon>
        <taxon>Lingulidae</taxon>
        <taxon>Lingula</taxon>
    </lineage>
</organism>
<sequence length="567" mass="61747">MDAHVVISGVVVVIVAMDVNVVTTYIVIVIVAMDANVVSSGIVIAIVAINANLSCYCWYRDRDQFYLSSFPATWVDGPLISGVAEGVYTSGLAALQVPIGYAMGTIFHDIFSPAAAFFVKRMRRDGTVTMLDPLERKFGKIMTGFLFLPALSGDMFWCAATLSSLGTTLTVVVGLDHWIAITVSAAVVLIYTLFGGLYSVSYTDVLQMIFLFLGLWIAIPFAMSSPYMTSLSETSQNWVGTIHSRDVSTYVDVTLQLVLGGIPWQALWQRALAVKSAKIAKVTMYACAFGFILCTVPPLLIGMTAVSVDWNSTEYEGELPFAEDDVKLIAPLVLQYVCPFAVSLIGLGAVSAAVMSSADSILLSSSSMFANNVYKPARMGKASEREIIWAIRVFMTLMAILTTVLAIEITSIFALSILTSDLIYVILFPQLTAALFVDAANIYGSIAGYIAGLIIRVLSGEPLLGLRAVLQWPWYEEETDFQPFPYRTTSMLLSLITILLVSHVTNVAFRAGWLPRRCDVLHGVVGGQIEREAACEIQTAQKGTKETDDGFQENAGFTYHGITETYM</sequence>
<dbReference type="RefSeq" id="XP_023932838.1">
    <property type="nucleotide sequence ID" value="XM_024077070.1"/>
</dbReference>
<comment type="similarity">
    <text evidence="2 13">Belongs to the sodium:solute symporter (SSF) (TC 2.A.21) family.</text>
</comment>
<feature type="transmembrane region" description="Helical" evidence="14">
    <location>
        <begin position="205"/>
        <end position="227"/>
    </location>
</feature>
<evidence type="ECO:0000313" key="16">
    <source>
        <dbReference type="RefSeq" id="XP_023932838.1"/>
    </source>
</evidence>
<evidence type="ECO:0000256" key="2">
    <source>
        <dbReference type="ARBA" id="ARBA00006434"/>
    </source>
</evidence>
<evidence type="ECO:0000256" key="9">
    <source>
        <dbReference type="ARBA" id="ARBA00023065"/>
    </source>
</evidence>
<evidence type="ECO:0000256" key="3">
    <source>
        <dbReference type="ARBA" id="ARBA00022448"/>
    </source>
</evidence>
<keyword evidence="12" id="KW-0739">Sodium transport</keyword>
<dbReference type="Gene3D" id="1.20.1730.10">
    <property type="entry name" value="Sodium/glucose cotransporter"/>
    <property type="match status" value="1"/>
</dbReference>
<evidence type="ECO:0000256" key="12">
    <source>
        <dbReference type="ARBA" id="ARBA00023201"/>
    </source>
</evidence>
<keyword evidence="3" id="KW-0813">Transport</keyword>
<keyword evidence="15" id="KW-1185">Reference proteome</keyword>
<evidence type="ECO:0000256" key="4">
    <source>
        <dbReference type="ARBA" id="ARBA00022692"/>
    </source>
</evidence>
<keyword evidence="10 14" id="KW-0472">Membrane</keyword>
<reference evidence="16" key="1">
    <citation type="submission" date="2025-08" db="UniProtKB">
        <authorList>
            <consortium name="RefSeq"/>
        </authorList>
    </citation>
    <scope>IDENTIFICATION</scope>
    <source>
        <tissue evidence="16">Gonads</tissue>
    </source>
</reference>
<evidence type="ECO:0000256" key="6">
    <source>
        <dbReference type="ARBA" id="ARBA00022979"/>
    </source>
</evidence>
<feature type="transmembrane region" description="Helical" evidence="14">
    <location>
        <begin position="37"/>
        <end position="59"/>
    </location>
</feature>
<keyword evidence="8" id="KW-0915">Sodium</keyword>
<dbReference type="Pfam" id="PF00474">
    <property type="entry name" value="SSF"/>
    <property type="match status" value="1"/>
</dbReference>
<dbReference type="PANTHER" id="PTHR45897">
    <property type="entry name" value="HIGH-AFFINITY CHOLINE TRANSPORTER 1"/>
    <property type="match status" value="1"/>
</dbReference>
<dbReference type="GO" id="GO:0008292">
    <property type="term" value="P:acetylcholine biosynthetic process"/>
    <property type="evidence" value="ECO:0007669"/>
    <property type="project" value="TreeGrafter"/>
</dbReference>
<dbReference type="GO" id="GO:0005307">
    <property type="term" value="F:choline:sodium symporter activity"/>
    <property type="evidence" value="ECO:0007669"/>
    <property type="project" value="TreeGrafter"/>
</dbReference>
<dbReference type="InterPro" id="IPR052244">
    <property type="entry name" value="Choline_transporter"/>
</dbReference>
<feature type="transmembrane region" description="Helical" evidence="14">
    <location>
        <begin position="490"/>
        <end position="509"/>
    </location>
</feature>
<keyword evidence="9" id="KW-0406">Ion transport</keyword>
<evidence type="ECO:0000256" key="5">
    <source>
        <dbReference type="ARBA" id="ARBA00022847"/>
    </source>
</evidence>
<feature type="transmembrane region" description="Helical" evidence="14">
    <location>
        <begin position="328"/>
        <end position="354"/>
    </location>
</feature>
<name>A0A2R2MRS8_LINAN</name>
<dbReference type="OrthoDB" id="546820at2759"/>
<evidence type="ECO:0000256" key="7">
    <source>
        <dbReference type="ARBA" id="ARBA00022989"/>
    </source>
</evidence>
<dbReference type="GeneID" id="106154469"/>
<evidence type="ECO:0000256" key="1">
    <source>
        <dbReference type="ARBA" id="ARBA00004141"/>
    </source>
</evidence>
<evidence type="ECO:0000256" key="8">
    <source>
        <dbReference type="ARBA" id="ARBA00023053"/>
    </source>
</evidence>
<feature type="transmembrane region" description="Helical" evidence="14">
    <location>
        <begin position="387"/>
        <end position="407"/>
    </location>
</feature>
<dbReference type="Proteomes" id="UP000085678">
    <property type="component" value="Unplaced"/>
</dbReference>
<dbReference type="InterPro" id="IPR001734">
    <property type="entry name" value="Na/solute_symporter"/>
</dbReference>
<feature type="transmembrane region" description="Helical" evidence="14">
    <location>
        <begin position="413"/>
        <end position="437"/>
    </location>
</feature>
<dbReference type="KEGG" id="lak:106154469"/>
<evidence type="ECO:0000256" key="11">
    <source>
        <dbReference type="ARBA" id="ARBA00023180"/>
    </source>
</evidence>
<keyword evidence="4 14" id="KW-0812">Transmembrane</keyword>
<gene>
    <name evidence="16" type="primary">LOC106154469</name>
</gene>